<evidence type="ECO:0000256" key="1">
    <source>
        <dbReference type="SAM" id="MobiDB-lite"/>
    </source>
</evidence>
<evidence type="ECO:0000313" key="2">
    <source>
        <dbReference type="EMBL" id="KAE8762756.1"/>
    </source>
</evidence>
<dbReference type="AlphaFoldDB" id="A0A7J5UKA3"/>
<feature type="region of interest" description="Disordered" evidence="1">
    <location>
        <begin position="1"/>
        <end position="66"/>
    </location>
</feature>
<proteinExistence type="predicted"/>
<evidence type="ECO:0000313" key="3">
    <source>
        <dbReference type="Proteomes" id="UP000451860"/>
    </source>
</evidence>
<organism evidence="2 3">
    <name type="scientific">Georgenia thermotolerans</name>
    <dbReference type="NCBI Taxonomy" id="527326"/>
    <lineage>
        <taxon>Bacteria</taxon>
        <taxon>Bacillati</taxon>
        <taxon>Actinomycetota</taxon>
        <taxon>Actinomycetes</taxon>
        <taxon>Micrococcales</taxon>
        <taxon>Bogoriellaceae</taxon>
        <taxon>Georgenia</taxon>
    </lineage>
</organism>
<protein>
    <submittedName>
        <fullName evidence="2">Uncharacterized protein</fullName>
    </submittedName>
</protein>
<accession>A0A7J5UKA3</accession>
<sequence length="84" mass="8591">MAYSRTDSSGVMSSEGSADSTMARTDAGPSPCSPIPVARMPLTDAAARSQPTGSAAAGSRRRRATLTTDVAHTSMVVCGSVTWK</sequence>
<keyword evidence="3" id="KW-1185">Reference proteome</keyword>
<comment type="caution">
    <text evidence="2">The sequence shown here is derived from an EMBL/GenBank/DDBJ whole genome shotgun (WGS) entry which is preliminary data.</text>
</comment>
<reference evidence="2 3" key="1">
    <citation type="submission" date="2019-10" db="EMBL/GenBank/DDBJ databases">
        <title>Georgenia wutianyii sp. nov. and Georgenia yuyongxinii sp. nov. isolated from plateau pika (Ochotona curzoniae) in the Qinghai-Tibet plateau of China.</title>
        <authorList>
            <person name="Tian Z."/>
        </authorList>
    </citation>
    <scope>NUCLEOTIDE SEQUENCE [LARGE SCALE GENOMIC DNA]</scope>
    <source>
        <strain evidence="2 3">DSM 21501</strain>
    </source>
</reference>
<dbReference type="Proteomes" id="UP000451860">
    <property type="component" value="Unassembled WGS sequence"/>
</dbReference>
<name>A0A7J5UKA3_9MICO</name>
<dbReference type="EMBL" id="WHJE01000127">
    <property type="protein sequence ID" value="KAE8762756.1"/>
    <property type="molecule type" value="Genomic_DNA"/>
</dbReference>
<gene>
    <name evidence="2" type="ORF">GB883_17745</name>
</gene>
<feature type="compositionally biased region" description="Polar residues" evidence="1">
    <location>
        <begin position="1"/>
        <end position="23"/>
    </location>
</feature>